<organism evidence="2 3">
    <name type="scientific">Elysia crispata</name>
    <name type="common">lettuce slug</name>
    <dbReference type="NCBI Taxonomy" id="231223"/>
    <lineage>
        <taxon>Eukaryota</taxon>
        <taxon>Metazoa</taxon>
        <taxon>Spiralia</taxon>
        <taxon>Lophotrochozoa</taxon>
        <taxon>Mollusca</taxon>
        <taxon>Gastropoda</taxon>
        <taxon>Heterobranchia</taxon>
        <taxon>Euthyneura</taxon>
        <taxon>Panpulmonata</taxon>
        <taxon>Sacoglossa</taxon>
        <taxon>Placobranchoidea</taxon>
        <taxon>Plakobranchidae</taxon>
        <taxon>Elysia</taxon>
    </lineage>
</organism>
<evidence type="ECO:0000256" key="1">
    <source>
        <dbReference type="SAM" id="MobiDB-lite"/>
    </source>
</evidence>
<dbReference type="EMBL" id="JAWDGP010007596">
    <property type="protein sequence ID" value="KAK3711784.1"/>
    <property type="molecule type" value="Genomic_DNA"/>
</dbReference>
<dbReference type="Proteomes" id="UP001283361">
    <property type="component" value="Unassembled WGS sequence"/>
</dbReference>
<reference evidence="2" key="1">
    <citation type="journal article" date="2023" name="G3 (Bethesda)">
        <title>A reference genome for the long-term kleptoplast-retaining sea slug Elysia crispata morphotype clarki.</title>
        <authorList>
            <person name="Eastman K.E."/>
            <person name="Pendleton A.L."/>
            <person name="Shaikh M.A."/>
            <person name="Suttiyut T."/>
            <person name="Ogas R."/>
            <person name="Tomko P."/>
            <person name="Gavelis G."/>
            <person name="Widhalm J.R."/>
            <person name="Wisecaver J.H."/>
        </authorList>
    </citation>
    <scope>NUCLEOTIDE SEQUENCE</scope>
    <source>
        <strain evidence="2">ECLA1</strain>
    </source>
</reference>
<comment type="caution">
    <text evidence="2">The sequence shown here is derived from an EMBL/GenBank/DDBJ whole genome shotgun (WGS) entry which is preliminary data.</text>
</comment>
<keyword evidence="3" id="KW-1185">Reference proteome</keyword>
<accession>A0AAE1CLV3</accession>
<proteinExistence type="predicted"/>
<feature type="region of interest" description="Disordered" evidence="1">
    <location>
        <begin position="1"/>
        <end position="85"/>
    </location>
</feature>
<gene>
    <name evidence="2" type="ORF">RRG08_036990</name>
</gene>
<protein>
    <submittedName>
        <fullName evidence="2">Uncharacterized protein</fullName>
    </submittedName>
</protein>
<evidence type="ECO:0000313" key="2">
    <source>
        <dbReference type="EMBL" id="KAK3711784.1"/>
    </source>
</evidence>
<evidence type="ECO:0000313" key="3">
    <source>
        <dbReference type="Proteomes" id="UP001283361"/>
    </source>
</evidence>
<sequence length="85" mass="9121">MKSAREPTESGTTVDIRKGYSSGRQTEGEKKHGSLVAPGSREAEARRGEQQQCGQTTEGDPRQALARGKAFDLTPESGEGTDLEK</sequence>
<dbReference type="AlphaFoldDB" id="A0AAE1CLV3"/>
<name>A0AAE1CLV3_9GAST</name>